<evidence type="ECO:0000313" key="2">
    <source>
        <dbReference type="EMBL" id="NML16266.1"/>
    </source>
</evidence>
<keyword evidence="3" id="KW-1185">Reference proteome</keyword>
<organism evidence="2 3">
    <name type="scientific">Azohydromonas caseinilytica</name>
    <dbReference type="NCBI Taxonomy" id="2728836"/>
    <lineage>
        <taxon>Bacteria</taxon>
        <taxon>Pseudomonadati</taxon>
        <taxon>Pseudomonadota</taxon>
        <taxon>Betaproteobacteria</taxon>
        <taxon>Burkholderiales</taxon>
        <taxon>Sphaerotilaceae</taxon>
        <taxon>Azohydromonas</taxon>
    </lineage>
</organism>
<dbReference type="RefSeq" id="WP_169161170.1">
    <property type="nucleotide sequence ID" value="NZ_JABBFW010000009.1"/>
</dbReference>
<dbReference type="AlphaFoldDB" id="A0A848FBJ4"/>
<keyword evidence="1" id="KW-0472">Membrane</keyword>
<gene>
    <name evidence="2" type="ORF">HHL10_14895</name>
</gene>
<feature type="transmembrane region" description="Helical" evidence="1">
    <location>
        <begin position="81"/>
        <end position="105"/>
    </location>
</feature>
<keyword evidence="1" id="KW-0812">Transmembrane</keyword>
<accession>A0A848FBJ4</accession>
<sequence length="261" mass="29369">MDPDRIDDDLLSAWLDDELDPEQRLRVEQWLREHPEDAERVRLWAADRDALRARFDLVLDEPMPGRLQRLLRPRPLSERPWARAAAVLLLVGGGALLGAGVVARWPELLPPPLAQEQWVHRAVVAHAVYAPEQRHPVEVRAGEEHLARWLTRRTTLPVKLFNLQAQGFNLVGGRLLPDASGPSAQLMYEDAGGHRVTVYLRKPEGDTPASFRFEREGKLNLFYWVESGCGYALVGELPREQLLALAAEIYRQQTAPAAPGG</sequence>
<dbReference type="Proteomes" id="UP000574067">
    <property type="component" value="Unassembled WGS sequence"/>
</dbReference>
<name>A0A848FBJ4_9BURK</name>
<evidence type="ECO:0000313" key="3">
    <source>
        <dbReference type="Proteomes" id="UP000574067"/>
    </source>
</evidence>
<reference evidence="2 3" key="1">
    <citation type="submission" date="2020-04" db="EMBL/GenBank/DDBJ databases">
        <title>Azohydromonas sp. isolated from soil.</title>
        <authorList>
            <person name="Dahal R.H."/>
        </authorList>
    </citation>
    <scope>NUCLEOTIDE SEQUENCE [LARGE SCALE GENOMIC DNA]</scope>
    <source>
        <strain evidence="2 3">G-1-1-14</strain>
    </source>
</reference>
<keyword evidence="1" id="KW-1133">Transmembrane helix</keyword>
<proteinExistence type="predicted"/>
<comment type="caution">
    <text evidence="2">The sequence shown here is derived from an EMBL/GenBank/DDBJ whole genome shotgun (WGS) entry which is preliminary data.</text>
</comment>
<protein>
    <submittedName>
        <fullName evidence="2">Anti-sigma factor</fullName>
    </submittedName>
</protein>
<dbReference type="EMBL" id="JABBFW010000009">
    <property type="protein sequence ID" value="NML16266.1"/>
    <property type="molecule type" value="Genomic_DNA"/>
</dbReference>
<evidence type="ECO:0000256" key="1">
    <source>
        <dbReference type="SAM" id="Phobius"/>
    </source>
</evidence>